<evidence type="ECO:0000313" key="3">
    <source>
        <dbReference type="Proteomes" id="UP000270296"/>
    </source>
</evidence>
<evidence type="ECO:0000313" key="2">
    <source>
        <dbReference type="EMBL" id="VDP42412.1"/>
    </source>
</evidence>
<evidence type="ECO:0000313" key="4">
    <source>
        <dbReference type="WBParaSite" id="SBAD_0001210901-mRNA-1"/>
    </source>
</evidence>
<name>A0A183J770_9BILA</name>
<evidence type="ECO:0000259" key="1">
    <source>
        <dbReference type="Pfam" id="PF20649"/>
    </source>
</evidence>
<dbReference type="Pfam" id="PF20649">
    <property type="entry name" value="COG5_C"/>
    <property type="match status" value="1"/>
</dbReference>
<protein>
    <submittedName>
        <fullName evidence="4">Conserved oligomeric Golgi complex subunit 5</fullName>
    </submittedName>
</protein>
<dbReference type="GO" id="GO:0006891">
    <property type="term" value="P:intra-Golgi vesicle-mediated transport"/>
    <property type="evidence" value="ECO:0007669"/>
    <property type="project" value="InterPro"/>
</dbReference>
<dbReference type="PANTHER" id="PTHR13228:SF3">
    <property type="entry name" value="CONSERVED OLIGOMERIC GOLGI COMPLEX SUBUNIT 5"/>
    <property type="match status" value="1"/>
</dbReference>
<keyword evidence="3" id="KW-1185">Reference proteome</keyword>
<organism evidence="4">
    <name type="scientific">Soboliphyme baturini</name>
    <dbReference type="NCBI Taxonomy" id="241478"/>
    <lineage>
        <taxon>Eukaryota</taxon>
        <taxon>Metazoa</taxon>
        <taxon>Ecdysozoa</taxon>
        <taxon>Nematoda</taxon>
        <taxon>Enoplea</taxon>
        <taxon>Dorylaimia</taxon>
        <taxon>Dioctophymatida</taxon>
        <taxon>Dioctophymatoidea</taxon>
        <taxon>Soboliphymatidae</taxon>
        <taxon>Soboliphyme</taxon>
    </lineage>
</organism>
<feature type="domain" description="Conserved oligomeric Golgi complex subunit 5 helical" evidence="1">
    <location>
        <begin position="11"/>
        <end position="208"/>
    </location>
</feature>
<dbReference type="InterPro" id="IPR048485">
    <property type="entry name" value="COG5_helical"/>
</dbReference>
<dbReference type="Proteomes" id="UP000270296">
    <property type="component" value="Unassembled WGS sequence"/>
</dbReference>
<dbReference type="GO" id="GO:0017119">
    <property type="term" value="C:Golgi transport complex"/>
    <property type="evidence" value="ECO:0007669"/>
    <property type="project" value="InterPro"/>
</dbReference>
<reference evidence="2 3" key="2">
    <citation type="submission" date="2018-11" db="EMBL/GenBank/DDBJ databases">
        <authorList>
            <consortium name="Pathogen Informatics"/>
        </authorList>
    </citation>
    <scope>NUCLEOTIDE SEQUENCE [LARGE SCALE GENOMIC DNA]</scope>
</reference>
<proteinExistence type="predicted"/>
<accession>A0A183J770</accession>
<dbReference type="InterPro" id="IPR019465">
    <property type="entry name" value="Cog5"/>
</dbReference>
<dbReference type="PANTHER" id="PTHR13228">
    <property type="entry name" value="CONSERVED OLIGOMERIC GOLGI COMPLEX COMPONENT 5"/>
    <property type="match status" value="1"/>
</dbReference>
<dbReference type="OrthoDB" id="18786at2759"/>
<gene>
    <name evidence="2" type="ORF">SBAD_LOCUS11717</name>
</gene>
<reference evidence="4" key="1">
    <citation type="submission" date="2016-06" db="UniProtKB">
        <authorList>
            <consortium name="WormBaseParasite"/>
        </authorList>
    </citation>
    <scope>IDENTIFICATION</scope>
</reference>
<sequence length="316" mass="36133">MYRLLISKDDLKRIRIIQDEVHSIPKRRAECLKESQKLFLIGLENKDEKQVTFALQCFRNMNALKEQVRLYMDDISAEFEGMLNQIFESTARSTYTSSEGKTIPGSASLPNISVASAVQSSLWPHMNDLFEFVKDLLKKMIVLHGVTQRKRDTVSHKLWSDLIGHDDEDRLWRALAYLLQQKFSDHTAFRLTFQSNYPQLLRMINSAFLVPNQLAMTTSAIGSSDSSGLTRDSFYEQYKLLRKSALVLENAFVAKSLSRMFSSVESAFEDSSKRIPDEATTEIVVKSLSIELSAVEFDGELFSQVFIFSDIFSTFL</sequence>
<dbReference type="AlphaFoldDB" id="A0A183J770"/>
<dbReference type="WBParaSite" id="SBAD_0001210901-mRNA-1">
    <property type="protein sequence ID" value="SBAD_0001210901-mRNA-1"/>
    <property type="gene ID" value="SBAD_0001210901"/>
</dbReference>
<dbReference type="EMBL" id="UZAM01016241">
    <property type="protein sequence ID" value="VDP42412.1"/>
    <property type="molecule type" value="Genomic_DNA"/>
</dbReference>